<protein>
    <submittedName>
        <fullName evidence="3">Uncharacterized protein</fullName>
    </submittedName>
</protein>
<proteinExistence type="predicted"/>
<comment type="caution">
    <text evidence="3">The sequence shown here is derived from an EMBL/GenBank/DDBJ whole genome shotgun (WGS) entry which is preliminary data.</text>
</comment>
<feature type="region of interest" description="Disordered" evidence="1">
    <location>
        <begin position="28"/>
        <end position="55"/>
    </location>
</feature>
<reference evidence="3 4" key="1">
    <citation type="submission" date="2024-04" db="EMBL/GenBank/DDBJ databases">
        <title>Novel genus in family Flammeovirgaceae.</title>
        <authorList>
            <person name="Nguyen T.H."/>
            <person name="Vuong T.Q."/>
            <person name="Le H."/>
            <person name="Kim S.-G."/>
        </authorList>
    </citation>
    <scope>NUCLEOTIDE SEQUENCE [LARGE SCALE GENOMIC DNA]</scope>
    <source>
        <strain evidence="3 4">JCM 23209</strain>
    </source>
</reference>
<dbReference type="RefSeq" id="WP_346824571.1">
    <property type="nucleotide sequence ID" value="NZ_JBDKWZ010000027.1"/>
</dbReference>
<keyword evidence="4" id="KW-1185">Reference proteome</keyword>
<keyword evidence="2" id="KW-0732">Signal</keyword>
<dbReference type="AlphaFoldDB" id="A0AAW9S6C2"/>
<organism evidence="3 4">
    <name type="scientific">Rapidithrix thailandica</name>
    <dbReference type="NCBI Taxonomy" id="413964"/>
    <lineage>
        <taxon>Bacteria</taxon>
        <taxon>Pseudomonadati</taxon>
        <taxon>Bacteroidota</taxon>
        <taxon>Cytophagia</taxon>
        <taxon>Cytophagales</taxon>
        <taxon>Flammeovirgaceae</taxon>
        <taxon>Rapidithrix</taxon>
    </lineage>
</organism>
<gene>
    <name evidence="3" type="ORF">AAG747_28005</name>
</gene>
<evidence type="ECO:0000313" key="3">
    <source>
        <dbReference type="EMBL" id="MEN7551792.1"/>
    </source>
</evidence>
<dbReference type="EMBL" id="JBDKWZ010000027">
    <property type="protein sequence ID" value="MEN7551792.1"/>
    <property type="molecule type" value="Genomic_DNA"/>
</dbReference>
<feature type="chain" id="PRO_5043510977" evidence="2">
    <location>
        <begin position="22"/>
        <end position="507"/>
    </location>
</feature>
<accession>A0AAW9S6C2</accession>
<evidence type="ECO:0000256" key="1">
    <source>
        <dbReference type="SAM" id="MobiDB-lite"/>
    </source>
</evidence>
<sequence length="507" mass="54876">MNMKTLLHSLKLLAIIAVLFAGCKGDTGDVGPQGPQGPEGPQGPDGPDGPQGPGLVQLANHSATSTFVKKLPGFESLEVYSLVGSADVLEESPDYVFGGSADGSGLMATNEGYVMLVNNEDNYAVSRLYFDETFRPVRGEYLLNSDGGQWRLCSATLATQEEHGFGPLYLTCGESGPESRTHGIHPTDPASNAGTSRELAGLGRWSAENAVPLSSNAFSGKTVIIIGDDDSGTYGGQVAMYVSSTVGDLENGDLYALRRVDKNTTETDMVSGTEYEVEFVKLEDHKNLTGEQLNMKSQELNAMPFGRVEDIDYRKGGGAHSREIYFNVTGQYNSGANADYSRSKYGRVYKLVLDANDPLKGKLSLVLNGDDRGGIAKTFQNPDNICVTTNFVYVQEDPNGYGDETHDSYIYQYNIATGVLKKVVELDHDRDNPASDEVYGGYSARLGGWEYGSLVDVSDVLGIPNTFTLCIQPHTWRKEEFKGVDGGSKRQDQDQGSQIVVIRGLPR</sequence>
<evidence type="ECO:0000313" key="4">
    <source>
        <dbReference type="Proteomes" id="UP001403385"/>
    </source>
</evidence>
<dbReference type="PROSITE" id="PS51257">
    <property type="entry name" value="PROKAR_LIPOPROTEIN"/>
    <property type="match status" value="1"/>
</dbReference>
<dbReference type="Gene3D" id="1.20.5.320">
    <property type="entry name" value="6-Phosphogluconate Dehydrogenase, domain 3"/>
    <property type="match status" value="1"/>
</dbReference>
<dbReference type="Proteomes" id="UP001403385">
    <property type="component" value="Unassembled WGS sequence"/>
</dbReference>
<evidence type="ECO:0000256" key="2">
    <source>
        <dbReference type="SAM" id="SignalP"/>
    </source>
</evidence>
<name>A0AAW9S6C2_9BACT</name>
<feature type="signal peptide" evidence="2">
    <location>
        <begin position="1"/>
        <end position="21"/>
    </location>
</feature>